<organism evidence="1 2">
    <name type="scientific">Vibrio parahaemolyticus</name>
    <dbReference type="NCBI Taxonomy" id="670"/>
    <lineage>
        <taxon>Bacteria</taxon>
        <taxon>Pseudomonadati</taxon>
        <taxon>Pseudomonadota</taxon>
        <taxon>Gammaproteobacteria</taxon>
        <taxon>Vibrionales</taxon>
        <taxon>Vibrionaceae</taxon>
        <taxon>Vibrio</taxon>
    </lineage>
</organism>
<reference evidence="1" key="1">
    <citation type="submission" date="2023-06" db="EMBL/GenBank/DDBJ databases">
        <title>Genomic Diversity of Vibrio spp. and Metagenomic Analysis of Pathogens in Florida Gulf Coastal Waters Following Hurricane Ian.</title>
        <authorList>
            <person name="Brumfield K.D."/>
        </authorList>
    </citation>
    <scope>NUCLEOTIDE SEQUENCE</scope>
    <source>
        <strain evidence="1">WBS2B-138</strain>
    </source>
</reference>
<dbReference type="EMBL" id="JAUHGG010000003">
    <property type="protein sequence ID" value="MDS1820993.1"/>
    <property type="molecule type" value="Genomic_DNA"/>
</dbReference>
<accession>A0AAW8Q3E9</accession>
<sequence>MVAFNSNAILEALNNTLTTDLSFENRQLVVSEQGVTMTVNFSHRWLTIRAFSDNNTQFFNTDGLDDGAIASARFNFERTDRLEDIRIVSYDMDSARLNNKGIEFETIADAHNELAITSLMIAQATSFYINNSEALCVAVRNAIANFNAQN</sequence>
<dbReference type="Proteomes" id="UP001253193">
    <property type="component" value="Unassembled WGS sequence"/>
</dbReference>
<evidence type="ECO:0000313" key="1">
    <source>
        <dbReference type="EMBL" id="MDS1820993.1"/>
    </source>
</evidence>
<name>A0AAW8Q3E9_VIBPH</name>
<dbReference type="RefSeq" id="WP_311019784.1">
    <property type="nucleotide sequence ID" value="NZ_JAUHGG010000003.1"/>
</dbReference>
<evidence type="ECO:0000313" key="2">
    <source>
        <dbReference type="Proteomes" id="UP001253193"/>
    </source>
</evidence>
<gene>
    <name evidence="1" type="ORF">QX249_10015</name>
</gene>
<protein>
    <submittedName>
        <fullName evidence="1">Uncharacterized protein</fullName>
    </submittedName>
</protein>
<proteinExistence type="predicted"/>
<dbReference type="AlphaFoldDB" id="A0AAW8Q3E9"/>
<comment type="caution">
    <text evidence="1">The sequence shown here is derived from an EMBL/GenBank/DDBJ whole genome shotgun (WGS) entry which is preliminary data.</text>
</comment>